<evidence type="ECO:0000256" key="1">
    <source>
        <dbReference type="SAM" id="MobiDB-lite"/>
    </source>
</evidence>
<name>A0A7W3RQ56_STRMR</name>
<feature type="region of interest" description="Disordered" evidence="1">
    <location>
        <begin position="1"/>
        <end position="24"/>
    </location>
</feature>
<keyword evidence="3" id="KW-1185">Reference proteome</keyword>
<gene>
    <name evidence="2" type="ORF">HDA42_006357</name>
</gene>
<evidence type="ECO:0000313" key="2">
    <source>
        <dbReference type="EMBL" id="MBA9057179.1"/>
    </source>
</evidence>
<comment type="caution">
    <text evidence="2">The sequence shown here is derived from an EMBL/GenBank/DDBJ whole genome shotgun (WGS) entry which is preliminary data.</text>
</comment>
<accession>A0A7W3RQ56</accession>
<proteinExistence type="predicted"/>
<dbReference type="GeneID" id="93977634"/>
<organism evidence="2 3">
    <name type="scientific">Streptomyces murinus</name>
    <dbReference type="NCBI Taxonomy" id="33900"/>
    <lineage>
        <taxon>Bacteria</taxon>
        <taxon>Bacillati</taxon>
        <taxon>Actinomycetota</taxon>
        <taxon>Actinomycetes</taxon>
        <taxon>Kitasatosporales</taxon>
        <taxon>Streptomycetaceae</taxon>
        <taxon>Streptomyces</taxon>
    </lineage>
</organism>
<protein>
    <submittedName>
        <fullName evidence="2">Uncharacterized protein</fullName>
    </submittedName>
</protein>
<sequence>MDAEDHRELTSTGSSKESEQWRAKQRKLINEGDWDKAMKMDIDEIRELYGNKYDTHIKDMVASLENNRKFQAMLEKKGWKIDYEILK</sequence>
<reference evidence="2 3" key="1">
    <citation type="submission" date="2020-08" db="EMBL/GenBank/DDBJ databases">
        <title>Sequencing the genomes of 1000 actinobacteria strains.</title>
        <authorList>
            <person name="Klenk H.-P."/>
        </authorList>
    </citation>
    <scope>NUCLEOTIDE SEQUENCE [LARGE SCALE GENOMIC DNA]</scope>
    <source>
        <strain evidence="2 3">DSM 41827</strain>
    </source>
</reference>
<evidence type="ECO:0000313" key="3">
    <source>
        <dbReference type="Proteomes" id="UP000577386"/>
    </source>
</evidence>
<dbReference type="Proteomes" id="UP000577386">
    <property type="component" value="Unassembled WGS sequence"/>
</dbReference>
<dbReference type="EMBL" id="JACJIJ010000002">
    <property type="protein sequence ID" value="MBA9057179.1"/>
    <property type="molecule type" value="Genomic_DNA"/>
</dbReference>
<dbReference type="RefSeq" id="WP_182777234.1">
    <property type="nucleotide sequence ID" value="NZ_BAAAHW010000010.1"/>
</dbReference>
<dbReference type="AlphaFoldDB" id="A0A7W3RQ56"/>